<protein>
    <recommendedName>
        <fullName evidence="4">Lipoprotein</fullName>
    </recommendedName>
</protein>
<dbReference type="Proteomes" id="UP000018004">
    <property type="component" value="Unassembled WGS sequence"/>
</dbReference>
<proteinExistence type="predicted"/>
<accession>V6ST95</accession>
<sequence length="291" mass="32038">MKIFKFLAAVVLSTALFSCSSDSSDSNPTESEYFNFKQDNQTIPVTAWTAQRSEKTIAVTGTSANGMNISFEFNIYGNLGKAHTYSTTDFGVPLRTAQEYYAQESFTFELVTLDETNKTVKVNYSGKVYEDGHDLTSNFVAVEGSFLVKYTDIAPITTGLGAYAKIDGADWYNSKSDQEGGYFSGEDISLNFYNGDKNQISVITNDDDTPVGVYNFTSASSNNKVVLSKYNTTTDQFENFNCSGTLNVTEKVVGFQYTVISGTYSFTAINPNDSSEVQVTNGTFKTAYENY</sequence>
<keyword evidence="1" id="KW-0732">Signal</keyword>
<evidence type="ECO:0000256" key="1">
    <source>
        <dbReference type="SAM" id="SignalP"/>
    </source>
</evidence>
<reference evidence="2 3" key="1">
    <citation type="submission" date="2013-08" db="EMBL/GenBank/DDBJ databases">
        <title>Flavobacterium limnosediminis JC2902 genome sequencing.</title>
        <authorList>
            <person name="Lee K."/>
            <person name="Yi H."/>
            <person name="Park S."/>
            <person name="Chun J."/>
        </authorList>
    </citation>
    <scope>NUCLEOTIDE SEQUENCE [LARGE SCALE GENOMIC DNA]</scope>
    <source>
        <strain evidence="2 3">JC2902</strain>
    </source>
</reference>
<comment type="caution">
    <text evidence="2">The sequence shown here is derived from an EMBL/GenBank/DDBJ whole genome shotgun (WGS) entry which is preliminary data.</text>
</comment>
<dbReference type="RefSeq" id="WP_023577840.1">
    <property type="nucleotide sequence ID" value="NZ_AVGG01000001.1"/>
</dbReference>
<evidence type="ECO:0000313" key="3">
    <source>
        <dbReference type="Proteomes" id="UP000018004"/>
    </source>
</evidence>
<dbReference type="PROSITE" id="PS51257">
    <property type="entry name" value="PROKAR_LIPOPROTEIN"/>
    <property type="match status" value="1"/>
</dbReference>
<keyword evidence="3" id="KW-1185">Reference proteome</keyword>
<organism evidence="2 3">
    <name type="scientific">Flavobacterium limnosediminis JC2902</name>
    <dbReference type="NCBI Taxonomy" id="1341181"/>
    <lineage>
        <taxon>Bacteria</taxon>
        <taxon>Pseudomonadati</taxon>
        <taxon>Bacteroidota</taxon>
        <taxon>Flavobacteriia</taxon>
        <taxon>Flavobacteriales</taxon>
        <taxon>Flavobacteriaceae</taxon>
        <taxon>Flavobacterium</taxon>
    </lineage>
</organism>
<gene>
    <name evidence="2" type="ORF">FLJC2902T_01320</name>
</gene>
<name>V6ST95_9FLAO</name>
<dbReference type="eggNOG" id="ENOG5033WKW">
    <property type="taxonomic scope" value="Bacteria"/>
</dbReference>
<evidence type="ECO:0008006" key="4">
    <source>
        <dbReference type="Google" id="ProtNLM"/>
    </source>
</evidence>
<dbReference type="AlphaFoldDB" id="V6ST95"/>
<feature type="chain" id="PRO_5004751229" description="Lipoprotein" evidence="1">
    <location>
        <begin position="24"/>
        <end position="291"/>
    </location>
</feature>
<dbReference type="EMBL" id="AVGG01000001">
    <property type="protein sequence ID" value="ESU29659.1"/>
    <property type="molecule type" value="Genomic_DNA"/>
</dbReference>
<dbReference type="PATRIC" id="fig|1341181.4.peg.127"/>
<dbReference type="OrthoDB" id="1329515at2"/>
<evidence type="ECO:0000313" key="2">
    <source>
        <dbReference type="EMBL" id="ESU29659.1"/>
    </source>
</evidence>
<feature type="signal peptide" evidence="1">
    <location>
        <begin position="1"/>
        <end position="23"/>
    </location>
</feature>